<dbReference type="EMBL" id="OX459123">
    <property type="protein sequence ID" value="CAI9109780.1"/>
    <property type="molecule type" value="Genomic_DNA"/>
</dbReference>
<dbReference type="InterPro" id="IPR014710">
    <property type="entry name" value="RmlC-like_jellyroll"/>
</dbReference>
<comment type="similarity">
    <text evidence="2">Belongs to the cyclic nucleotide-gated cation channel (TC 1.A.1.5) family.</text>
</comment>
<dbReference type="InterPro" id="IPR000595">
    <property type="entry name" value="cNMP-bd_dom"/>
</dbReference>
<evidence type="ECO:0000256" key="11">
    <source>
        <dbReference type="SAM" id="SignalP"/>
    </source>
</evidence>
<keyword evidence="7 10" id="KW-0472">Membrane</keyword>
<dbReference type="SMART" id="SM00100">
    <property type="entry name" value="cNMP"/>
    <property type="match status" value="1"/>
</dbReference>
<dbReference type="Proteomes" id="UP001161247">
    <property type="component" value="Chromosome 6"/>
</dbReference>
<reference evidence="13" key="1">
    <citation type="submission" date="2023-03" db="EMBL/GenBank/DDBJ databases">
        <authorList>
            <person name="Julca I."/>
        </authorList>
    </citation>
    <scope>NUCLEOTIDE SEQUENCE</scope>
</reference>
<dbReference type="GO" id="GO:0016020">
    <property type="term" value="C:membrane"/>
    <property type="evidence" value="ECO:0007669"/>
    <property type="project" value="UniProtKB-SubCell"/>
</dbReference>
<dbReference type="Gene3D" id="1.10.287.70">
    <property type="match status" value="1"/>
</dbReference>
<dbReference type="PANTHER" id="PTHR45651:SF50">
    <property type="entry name" value="CYCLIC NUCLEOTIDE-GATED ION CHANNEL 2"/>
    <property type="match status" value="1"/>
</dbReference>
<feature type="transmembrane region" description="Helical" evidence="10">
    <location>
        <begin position="258"/>
        <end position="280"/>
    </location>
</feature>
<evidence type="ECO:0000256" key="4">
    <source>
        <dbReference type="ARBA" id="ARBA00022692"/>
    </source>
</evidence>
<keyword evidence="5 10" id="KW-1133">Transmembrane helix</keyword>
<evidence type="ECO:0000256" key="10">
    <source>
        <dbReference type="SAM" id="Phobius"/>
    </source>
</evidence>
<dbReference type="Gene3D" id="1.10.287.630">
    <property type="entry name" value="Helix hairpin bin"/>
    <property type="match status" value="1"/>
</dbReference>
<feature type="transmembrane region" description="Helical" evidence="10">
    <location>
        <begin position="228"/>
        <end position="246"/>
    </location>
</feature>
<evidence type="ECO:0000256" key="5">
    <source>
        <dbReference type="ARBA" id="ARBA00022989"/>
    </source>
</evidence>
<evidence type="ECO:0000256" key="6">
    <source>
        <dbReference type="ARBA" id="ARBA00023065"/>
    </source>
</evidence>
<organism evidence="13 14">
    <name type="scientific">Oldenlandia corymbosa var. corymbosa</name>
    <dbReference type="NCBI Taxonomy" id="529605"/>
    <lineage>
        <taxon>Eukaryota</taxon>
        <taxon>Viridiplantae</taxon>
        <taxon>Streptophyta</taxon>
        <taxon>Embryophyta</taxon>
        <taxon>Tracheophyta</taxon>
        <taxon>Spermatophyta</taxon>
        <taxon>Magnoliopsida</taxon>
        <taxon>eudicotyledons</taxon>
        <taxon>Gunneridae</taxon>
        <taxon>Pentapetalae</taxon>
        <taxon>asterids</taxon>
        <taxon>lamiids</taxon>
        <taxon>Gentianales</taxon>
        <taxon>Rubiaceae</taxon>
        <taxon>Rubioideae</taxon>
        <taxon>Spermacoceae</taxon>
        <taxon>Hedyotis-Oldenlandia complex</taxon>
        <taxon>Oldenlandia</taxon>
    </lineage>
</organism>
<keyword evidence="14" id="KW-1185">Reference proteome</keyword>
<gene>
    <name evidence="13" type="ORF">OLC1_LOCUS17590</name>
</gene>
<evidence type="ECO:0000313" key="13">
    <source>
        <dbReference type="EMBL" id="CAI9109780.1"/>
    </source>
</evidence>
<keyword evidence="8" id="KW-1071">Ligand-gated ion channel</keyword>
<keyword evidence="9" id="KW-0407">Ion channel</keyword>
<feature type="signal peptide" evidence="11">
    <location>
        <begin position="1"/>
        <end position="20"/>
    </location>
</feature>
<keyword evidence="3" id="KW-0813">Transport</keyword>
<protein>
    <submittedName>
        <fullName evidence="13">OLC1v1009680C3</fullName>
    </submittedName>
</protein>
<evidence type="ECO:0000256" key="7">
    <source>
        <dbReference type="ARBA" id="ARBA00023136"/>
    </source>
</evidence>
<dbReference type="Gene3D" id="2.60.120.10">
    <property type="entry name" value="Jelly Rolls"/>
    <property type="match status" value="1"/>
</dbReference>
<keyword evidence="4 10" id="KW-0812">Transmembrane</keyword>
<proteinExistence type="inferred from homology"/>
<dbReference type="CDD" id="cd00038">
    <property type="entry name" value="CAP_ED"/>
    <property type="match status" value="1"/>
</dbReference>
<dbReference type="SUPFAM" id="SSF81324">
    <property type="entry name" value="Voltage-gated potassium channels"/>
    <property type="match status" value="1"/>
</dbReference>
<dbReference type="PROSITE" id="PS50042">
    <property type="entry name" value="CNMP_BINDING_3"/>
    <property type="match status" value="1"/>
</dbReference>
<dbReference type="PANTHER" id="PTHR45651">
    <property type="entry name" value="CYCLIC NUCLEOTIDE-GATED ION CHANNEL 15-RELATED-RELATED"/>
    <property type="match status" value="1"/>
</dbReference>
<feature type="transmembrane region" description="Helical" evidence="10">
    <location>
        <begin position="399"/>
        <end position="424"/>
    </location>
</feature>
<evidence type="ECO:0000256" key="2">
    <source>
        <dbReference type="ARBA" id="ARBA00010486"/>
    </source>
</evidence>
<evidence type="ECO:0000256" key="8">
    <source>
        <dbReference type="ARBA" id="ARBA00023286"/>
    </source>
</evidence>
<sequence>MLCFLRWIAKLLQGVKFCWNFEVDSVNENPPECYACTQVGVPVFHSTTCDQDHRPELEASAGSSLFPINHRFSHSSDKRRTGLLGRVLDPRCATVKKWNRFILLDRGIALAVDPLFFFAVSIRGGGGGGNQPCIDVDGRFVTVVALVRSCVDLVHTWHALLQFRLAYVSKKTMAVGCGKLVWDPRAVAFHYLRSVRGFWLDFFVILPLPQIVYLYFVPKLRKEDRIQFTMSMLQVIFLLQFLPKVYHSFSLMQRMRKVTGYIFGSIWWGFCINLVAYFLASHVSGGCWYILALQRAASCLSEQCYRNKKYSNQTLSCARQFCFFASKDTVFTRNASSTYLKSICLDADGPFRYGLYQLAVSLFSMDSVMTKILYSNLWGLMALSTMGNNLEPTSRCSEVIFSILMVLGGLLLFTMLIGNIQVFLQAVMQRRRNMQLRCRDIEWWMRRRQLPTYLKQRVRGHNQQWNCMAGQNEMEFIRDLPEGLRRDIKRYLCLDLITKVPLFCHLDDLILDNICDRVKPLVYSKDEKIIQEGDPVTRMIFIVKGCLRRSQSLAQDRVADSTLEPGSFLGDELLLWCLRRPISDIFPASSATFTCIEPAEAYALDADDFRYITDHFRSHFANKNLKQKARYYSSNWRTWAAVNIQFAWRRYKAKIRDATYDEAPESGGSRGEHMLRQCAAFFLSIRPHDHLE</sequence>
<keyword evidence="11" id="KW-0732">Signal</keyword>
<keyword evidence="6" id="KW-0406">Ion transport</keyword>
<dbReference type="Pfam" id="PF00027">
    <property type="entry name" value="cNMP_binding"/>
    <property type="match status" value="1"/>
</dbReference>
<dbReference type="SUPFAM" id="SSF51206">
    <property type="entry name" value="cAMP-binding domain-like"/>
    <property type="match status" value="1"/>
</dbReference>
<evidence type="ECO:0000313" key="14">
    <source>
        <dbReference type="Proteomes" id="UP001161247"/>
    </source>
</evidence>
<feature type="domain" description="Cyclic nucleotide-binding" evidence="12">
    <location>
        <begin position="502"/>
        <end position="612"/>
    </location>
</feature>
<dbReference type="Pfam" id="PF00520">
    <property type="entry name" value="Ion_trans"/>
    <property type="match status" value="1"/>
</dbReference>
<dbReference type="GO" id="GO:0005216">
    <property type="term" value="F:monoatomic ion channel activity"/>
    <property type="evidence" value="ECO:0007669"/>
    <property type="project" value="InterPro"/>
</dbReference>
<name>A0AAV1DS54_OLDCO</name>
<evidence type="ECO:0000256" key="9">
    <source>
        <dbReference type="ARBA" id="ARBA00023303"/>
    </source>
</evidence>
<evidence type="ECO:0000256" key="3">
    <source>
        <dbReference type="ARBA" id="ARBA00022448"/>
    </source>
</evidence>
<dbReference type="AlphaFoldDB" id="A0AAV1DS54"/>
<evidence type="ECO:0000259" key="12">
    <source>
        <dbReference type="PROSITE" id="PS50042"/>
    </source>
</evidence>
<accession>A0AAV1DS54</accession>
<comment type="subcellular location">
    <subcellularLocation>
        <location evidence="1">Membrane</location>
        <topology evidence="1">Multi-pass membrane protein</topology>
    </subcellularLocation>
</comment>
<dbReference type="InterPro" id="IPR018490">
    <property type="entry name" value="cNMP-bd_dom_sf"/>
</dbReference>
<evidence type="ECO:0000256" key="1">
    <source>
        <dbReference type="ARBA" id="ARBA00004141"/>
    </source>
</evidence>
<dbReference type="InterPro" id="IPR005821">
    <property type="entry name" value="Ion_trans_dom"/>
</dbReference>
<feature type="chain" id="PRO_5043550173" evidence="11">
    <location>
        <begin position="21"/>
        <end position="692"/>
    </location>
</feature>
<feature type="transmembrane region" description="Helical" evidence="10">
    <location>
        <begin position="198"/>
        <end position="216"/>
    </location>
</feature>